<dbReference type="PANTHER" id="PTHR23003">
    <property type="entry name" value="RNA RECOGNITION MOTIF RRM DOMAIN CONTAINING PROTEIN"/>
    <property type="match status" value="1"/>
</dbReference>
<evidence type="ECO:0000256" key="2">
    <source>
        <dbReference type="PROSITE-ProRule" id="PRU00176"/>
    </source>
</evidence>
<feature type="domain" description="RRM" evidence="4">
    <location>
        <begin position="3"/>
        <end position="89"/>
    </location>
</feature>
<dbReference type="CDD" id="cd12339">
    <property type="entry name" value="RRM2_SRSF1_4_like"/>
    <property type="match status" value="1"/>
</dbReference>
<dbReference type="Proteomes" id="UP001213000">
    <property type="component" value="Unassembled WGS sequence"/>
</dbReference>
<evidence type="ECO:0000256" key="1">
    <source>
        <dbReference type="ARBA" id="ARBA00022884"/>
    </source>
</evidence>
<gene>
    <name evidence="5" type="ORF">NP233_g3994</name>
</gene>
<dbReference type="GO" id="GO:0005737">
    <property type="term" value="C:cytoplasm"/>
    <property type="evidence" value="ECO:0007669"/>
    <property type="project" value="TreeGrafter"/>
</dbReference>
<dbReference type="Gene3D" id="3.30.70.330">
    <property type="match status" value="2"/>
</dbReference>
<organism evidence="5 6">
    <name type="scientific">Leucocoprinus birnbaumii</name>
    <dbReference type="NCBI Taxonomy" id="56174"/>
    <lineage>
        <taxon>Eukaryota</taxon>
        <taxon>Fungi</taxon>
        <taxon>Dikarya</taxon>
        <taxon>Basidiomycota</taxon>
        <taxon>Agaricomycotina</taxon>
        <taxon>Agaricomycetes</taxon>
        <taxon>Agaricomycetidae</taxon>
        <taxon>Agaricales</taxon>
        <taxon>Agaricineae</taxon>
        <taxon>Agaricaceae</taxon>
        <taxon>Leucocoprinus</taxon>
    </lineage>
</organism>
<feature type="compositionally biased region" description="Basic and acidic residues" evidence="3">
    <location>
        <begin position="218"/>
        <end position="294"/>
    </location>
</feature>
<dbReference type="SUPFAM" id="SSF54928">
    <property type="entry name" value="RNA-binding domain, RBD"/>
    <property type="match status" value="1"/>
</dbReference>
<dbReference type="InterPro" id="IPR012677">
    <property type="entry name" value="Nucleotide-bd_a/b_plait_sf"/>
</dbReference>
<keyword evidence="1 2" id="KW-0694">RNA-binding</keyword>
<evidence type="ECO:0000259" key="4">
    <source>
        <dbReference type="PROSITE" id="PS50102"/>
    </source>
</evidence>
<feature type="compositionally biased region" description="Basic and acidic residues" evidence="3">
    <location>
        <begin position="179"/>
        <end position="209"/>
    </location>
</feature>
<evidence type="ECO:0000313" key="6">
    <source>
        <dbReference type="Proteomes" id="UP001213000"/>
    </source>
</evidence>
<protein>
    <recommendedName>
        <fullName evidence="4">RRM domain-containing protein</fullName>
    </recommendedName>
</protein>
<comment type="caution">
    <text evidence="5">The sequence shown here is derived from an EMBL/GenBank/DDBJ whole genome shotgun (WGS) entry which is preliminary data.</text>
</comment>
<dbReference type="EMBL" id="JANIEX010000204">
    <property type="protein sequence ID" value="KAJ3571056.1"/>
    <property type="molecule type" value="Genomic_DNA"/>
</dbReference>
<dbReference type="GO" id="GO:0005634">
    <property type="term" value="C:nucleus"/>
    <property type="evidence" value="ECO:0007669"/>
    <property type="project" value="TreeGrafter"/>
</dbReference>
<dbReference type="GO" id="GO:0003729">
    <property type="term" value="F:mRNA binding"/>
    <property type="evidence" value="ECO:0007669"/>
    <property type="project" value="TreeGrafter"/>
</dbReference>
<name>A0AAD5VY68_9AGAR</name>
<evidence type="ECO:0000313" key="5">
    <source>
        <dbReference type="EMBL" id="KAJ3571056.1"/>
    </source>
</evidence>
<keyword evidence="6" id="KW-1185">Reference proteome</keyword>
<dbReference type="InterPro" id="IPR050374">
    <property type="entry name" value="RRT5_SRSF_SR"/>
</dbReference>
<proteinExistence type="predicted"/>
<dbReference type="AlphaFoldDB" id="A0AAD5VY68"/>
<dbReference type="PANTHER" id="PTHR23003:SF51">
    <property type="entry name" value="SERINE-ARGININE PROTEIN 55"/>
    <property type="match status" value="1"/>
</dbReference>
<evidence type="ECO:0000256" key="3">
    <source>
        <dbReference type="SAM" id="MobiDB-lite"/>
    </source>
</evidence>
<accession>A0AAD5VY68</accession>
<dbReference type="Pfam" id="PF00076">
    <property type="entry name" value="RRM_1"/>
    <property type="match status" value="2"/>
</dbReference>
<dbReference type="SMART" id="SM00360">
    <property type="entry name" value="RRM"/>
    <property type="match status" value="2"/>
</dbReference>
<dbReference type="InterPro" id="IPR000504">
    <property type="entry name" value="RRM_dom"/>
</dbReference>
<sequence>MSRRLYLGRLPPDARSEDVHKFFDGFGHVVDCRVMTGFGFVEFETPKAGALIALVSESHRCEQEAEEAVQNYNGKSFMGTNIVVEFAKESRPRRDAYDDRGHGPRTRRPAGIRLTVTGVSRDTSWQDLKDFGRDAGSVSFADIDRDYPGQGVLEYLSREDADRAIRELDGRELRGRPVRVALDDSRGSGPDNYRREDRREDRYREDRYRRDRSRSPPRRPDYDDRRPRSPPYRREEHEKRPAGYDDYRRGGYDDRKPSDYYYDRRRDEYDRRRDDRRRDEKDDRYDDRAPRHANGESGWSR</sequence>
<dbReference type="InterPro" id="IPR035979">
    <property type="entry name" value="RBD_domain_sf"/>
</dbReference>
<feature type="region of interest" description="Disordered" evidence="3">
    <location>
        <begin position="179"/>
        <end position="301"/>
    </location>
</feature>
<reference evidence="5" key="1">
    <citation type="submission" date="2022-07" db="EMBL/GenBank/DDBJ databases">
        <title>Genome Sequence of Leucocoprinus birnbaumii.</title>
        <authorList>
            <person name="Buettner E."/>
        </authorList>
    </citation>
    <scope>NUCLEOTIDE SEQUENCE</scope>
    <source>
        <strain evidence="5">VT141</strain>
    </source>
</reference>
<feature type="domain" description="RRM" evidence="4">
    <location>
        <begin position="112"/>
        <end position="185"/>
    </location>
</feature>
<dbReference type="PROSITE" id="PS50102">
    <property type="entry name" value="RRM"/>
    <property type="match status" value="2"/>
</dbReference>